<feature type="compositionally biased region" description="Polar residues" evidence="1">
    <location>
        <begin position="290"/>
        <end position="307"/>
    </location>
</feature>
<feature type="compositionally biased region" description="Polar residues" evidence="1">
    <location>
        <begin position="112"/>
        <end position="130"/>
    </location>
</feature>
<name>A0A2I0IAA1_PUNGR</name>
<dbReference type="Proteomes" id="UP000233551">
    <property type="component" value="Unassembled WGS sequence"/>
</dbReference>
<dbReference type="AlphaFoldDB" id="A0A2I0IAA1"/>
<organism evidence="2 3">
    <name type="scientific">Punica granatum</name>
    <name type="common">Pomegranate</name>
    <dbReference type="NCBI Taxonomy" id="22663"/>
    <lineage>
        <taxon>Eukaryota</taxon>
        <taxon>Viridiplantae</taxon>
        <taxon>Streptophyta</taxon>
        <taxon>Embryophyta</taxon>
        <taxon>Tracheophyta</taxon>
        <taxon>Spermatophyta</taxon>
        <taxon>Magnoliopsida</taxon>
        <taxon>eudicotyledons</taxon>
        <taxon>Gunneridae</taxon>
        <taxon>Pentapetalae</taxon>
        <taxon>rosids</taxon>
        <taxon>malvids</taxon>
        <taxon>Myrtales</taxon>
        <taxon>Lythraceae</taxon>
        <taxon>Punica</taxon>
    </lineage>
</organism>
<feature type="region of interest" description="Disordered" evidence="1">
    <location>
        <begin position="29"/>
        <end position="135"/>
    </location>
</feature>
<feature type="compositionally biased region" description="Basic and acidic residues" evidence="1">
    <location>
        <begin position="80"/>
        <end position="91"/>
    </location>
</feature>
<dbReference type="EMBL" id="PGOL01003467">
    <property type="protein sequence ID" value="PKI40909.1"/>
    <property type="molecule type" value="Genomic_DNA"/>
</dbReference>
<evidence type="ECO:0000313" key="2">
    <source>
        <dbReference type="EMBL" id="PKI40909.1"/>
    </source>
</evidence>
<evidence type="ECO:0000256" key="1">
    <source>
        <dbReference type="SAM" id="MobiDB-lite"/>
    </source>
</evidence>
<keyword evidence="3" id="KW-1185">Reference proteome</keyword>
<evidence type="ECO:0000313" key="3">
    <source>
        <dbReference type="Proteomes" id="UP000233551"/>
    </source>
</evidence>
<feature type="compositionally biased region" description="Basic residues" evidence="1">
    <location>
        <begin position="96"/>
        <end position="111"/>
    </location>
</feature>
<comment type="caution">
    <text evidence="2">The sequence shown here is derived from an EMBL/GenBank/DDBJ whole genome shotgun (WGS) entry which is preliminary data.</text>
</comment>
<protein>
    <submittedName>
        <fullName evidence="2">Uncharacterized protein</fullName>
    </submittedName>
</protein>
<proteinExistence type="predicted"/>
<sequence>MRAQRRAHYGTLKIPLSVKVTNDTSERVSGAYRLSRDTPDLSRTPFLTGLPGSDPLTRFPEGRFSGNDRLPMNLRGTFTENRDHSDPRTPQDIRGTLRKPRSQISHSRRTSKTLSNSSNQPWSFSPSTVPSKAENAGKLNHFPATAIQPDPNLTKLHIPHVFNLLSPFPTLDFSFEAPSTSFQLCPDSGTYRSARVESRNEPPITVIFTQLGVQFHRSCTKKPPGTSCRPVSSSGASRENLRMLSFRNHRRHDPQWKIYMCSPLKTTAGVILSPLGIQHNRPRTKRPPRSTGTAPTSRTASRVCQSTRPHRFGSVHSRGQNRLPKPLFPAFLDFSCIPGLVLSPFFCIPLIFANLSRFGPESIDYVLHEVQRPKPSNTRSNVS</sequence>
<accession>A0A2I0IAA1</accession>
<gene>
    <name evidence="2" type="ORF">CRG98_038707</name>
</gene>
<feature type="region of interest" description="Disordered" evidence="1">
    <location>
        <begin position="277"/>
        <end position="319"/>
    </location>
</feature>
<reference evidence="2 3" key="1">
    <citation type="submission" date="2017-11" db="EMBL/GenBank/DDBJ databases">
        <title>De-novo sequencing of pomegranate (Punica granatum L.) genome.</title>
        <authorList>
            <person name="Akparov Z."/>
            <person name="Amiraslanov A."/>
            <person name="Hajiyeva S."/>
            <person name="Abbasov M."/>
            <person name="Kaur K."/>
            <person name="Hamwieh A."/>
            <person name="Solovyev V."/>
            <person name="Salamov A."/>
            <person name="Braich B."/>
            <person name="Kosarev P."/>
            <person name="Mahmoud A."/>
            <person name="Hajiyev E."/>
            <person name="Babayeva S."/>
            <person name="Izzatullayeva V."/>
            <person name="Mammadov A."/>
            <person name="Mammadov A."/>
            <person name="Sharifova S."/>
            <person name="Ojaghi J."/>
            <person name="Eynullazada K."/>
            <person name="Bayramov B."/>
            <person name="Abdulazimova A."/>
            <person name="Shahmuradov I."/>
        </authorList>
    </citation>
    <scope>NUCLEOTIDE SEQUENCE [LARGE SCALE GENOMIC DNA]</scope>
    <source>
        <strain evidence="3">cv. AG2017</strain>
        <tissue evidence="2">Leaf</tissue>
    </source>
</reference>